<accession>A0A1I2YBY6</accession>
<evidence type="ECO:0000313" key="2">
    <source>
        <dbReference type="EMBL" id="SFH22877.1"/>
    </source>
</evidence>
<organism evidence="2 3">
    <name type="scientific">Desulfotruncus arcticus DSM 17038</name>
    <dbReference type="NCBI Taxonomy" id="1121424"/>
    <lineage>
        <taxon>Bacteria</taxon>
        <taxon>Bacillati</taxon>
        <taxon>Bacillota</taxon>
        <taxon>Clostridia</taxon>
        <taxon>Eubacteriales</taxon>
        <taxon>Desulfallaceae</taxon>
        <taxon>Desulfotruncus</taxon>
    </lineage>
</organism>
<dbReference type="Proteomes" id="UP000199337">
    <property type="component" value="Unassembled WGS sequence"/>
</dbReference>
<dbReference type="EMBL" id="FOOX01000020">
    <property type="protein sequence ID" value="SFH22877.1"/>
    <property type="molecule type" value="Genomic_DNA"/>
</dbReference>
<proteinExistence type="predicted"/>
<evidence type="ECO:0000313" key="3">
    <source>
        <dbReference type="Proteomes" id="UP000199337"/>
    </source>
</evidence>
<reference evidence="3" key="1">
    <citation type="submission" date="2016-10" db="EMBL/GenBank/DDBJ databases">
        <authorList>
            <person name="Varghese N."/>
            <person name="Submissions S."/>
        </authorList>
    </citation>
    <scope>NUCLEOTIDE SEQUENCE [LARGE SCALE GENOMIC DNA]</scope>
    <source>
        <strain evidence="3">DSM 17038</strain>
    </source>
</reference>
<dbReference type="AlphaFoldDB" id="A0A1I2YBY6"/>
<dbReference type="STRING" id="341036.SAMN05660649_04360"/>
<keyword evidence="3" id="KW-1185">Reference proteome</keyword>
<sequence>MPNLGNQYHLIIYSNDKDGPKVLQATNGLWEVEVDGNNVRHKFGEIRDIKHPFVVIDDRYVADKIKKGDAMKPEWMKNDEKPRKIPKAQKEANRMKALEDRLQALEDKLAKLEGGPNT</sequence>
<dbReference type="RefSeq" id="WP_092474327.1">
    <property type="nucleotide sequence ID" value="NZ_FOOX01000020.1"/>
</dbReference>
<protein>
    <submittedName>
        <fullName evidence="2">Uncharacterized protein</fullName>
    </submittedName>
</protein>
<keyword evidence="1" id="KW-0175">Coiled coil</keyword>
<name>A0A1I2YBY6_9FIRM</name>
<evidence type="ECO:0000256" key="1">
    <source>
        <dbReference type="SAM" id="Coils"/>
    </source>
</evidence>
<gene>
    <name evidence="2" type="ORF">SAMN05660649_04360</name>
</gene>
<feature type="coiled-coil region" evidence="1">
    <location>
        <begin position="88"/>
        <end position="115"/>
    </location>
</feature>